<evidence type="ECO:0000313" key="1">
    <source>
        <dbReference type="EMBL" id="DAF63900.1"/>
    </source>
</evidence>
<dbReference type="EMBL" id="BK032845">
    <property type="protein sequence ID" value="DAF63900.1"/>
    <property type="molecule type" value="Genomic_DNA"/>
</dbReference>
<proteinExistence type="predicted"/>
<organism evidence="1">
    <name type="scientific">Siphoviridae sp. ctgn638</name>
    <dbReference type="NCBI Taxonomy" id="2827913"/>
    <lineage>
        <taxon>Viruses</taxon>
        <taxon>Duplodnaviria</taxon>
        <taxon>Heunggongvirae</taxon>
        <taxon>Uroviricota</taxon>
        <taxon>Caudoviricetes</taxon>
    </lineage>
</organism>
<sequence>MFKYAKVINEQTGLCEVGLGTNTNFYKSIGMVGLDVQQSDIDEAWYLKDKCPMKTDTEKLQQAKETKLKEILDKAYEYENQTGLVSFDGRVSETETQVLHTELFNQGKFFQMVIGFSQGVLTGDQLYNTKEDINVLINSEEAQAIYFAIKNATEKLWTVDYLYYKKLIEQAETIEDVEAVEVDYTVGYVEDTENVEETTEDSSVVEQGD</sequence>
<protein>
    <recommendedName>
        <fullName evidence="2">DUF4376 domain-containing protein</fullName>
    </recommendedName>
</protein>
<evidence type="ECO:0008006" key="2">
    <source>
        <dbReference type="Google" id="ProtNLM"/>
    </source>
</evidence>
<reference evidence="1" key="1">
    <citation type="journal article" date="2021" name="Proc. Natl. Acad. Sci. U.S.A.">
        <title>A Catalog of Tens of Thousands of Viruses from Human Metagenomes Reveals Hidden Associations with Chronic Diseases.</title>
        <authorList>
            <person name="Tisza M.J."/>
            <person name="Buck C.B."/>
        </authorList>
    </citation>
    <scope>NUCLEOTIDE SEQUENCE</scope>
    <source>
        <strain evidence="1">Ctgn638</strain>
    </source>
</reference>
<accession>A0A8S5TKQ2</accession>
<name>A0A8S5TKQ2_9CAUD</name>